<feature type="transmembrane region" description="Helical" evidence="9">
    <location>
        <begin position="42"/>
        <end position="67"/>
    </location>
</feature>
<comment type="subcellular location">
    <subcellularLocation>
        <location evidence="1">Cell membrane</location>
        <topology evidence="1">Multi-pass membrane protein</topology>
    </subcellularLocation>
</comment>
<dbReference type="InterPro" id="IPR017871">
    <property type="entry name" value="ABC_transporter-like_CS"/>
</dbReference>
<dbReference type="FunFam" id="3.40.50.300:FF:000218">
    <property type="entry name" value="Multidrug ABC transporter ATP-binding protein"/>
    <property type="match status" value="1"/>
</dbReference>
<feature type="transmembrane region" description="Helical" evidence="9">
    <location>
        <begin position="299"/>
        <end position="317"/>
    </location>
</feature>
<dbReference type="SMART" id="SM00382">
    <property type="entry name" value="AAA"/>
    <property type="match status" value="1"/>
</dbReference>
<evidence type="ECO:0000256" key="2">
    <source>
        <dbReference type="ARBA" id="ARBA00005417"/>
    </source>
</evidence>
<evidence type="ECO:0000256" key="9">
    <source>
        <dbReference type="SAM" id="Phobius"/>
    </source>
</evidence>
<evidence type="ECO:0000256" key="1">
    <source>
        <dbReference type="ARBA" id="ARBA00004651"/>
    </source>
</evidence>
<feature type="domain" description="ABC transmembrane type-1" evidence="11">
    <location>
        <begin position="44"/>
        <end position="331"/>
    </location>
</feature>
<dbReference type="Pfam" id="PF00005">
    <property type="entry name" value="ABC_tran"/>
    <property type="match status" value="1"/>
</dbReference>
<dbReference type="EMBL" id="FXBL01000004">
    <property type="protein sequence ID" value="SMH51216.1"/>
    <property type="molecule type" value="Genomic_DNA"/>
</dbReference>
<dbReference type="InterPro" id="IPR003439">
    <property type="entry name" value="ABC_transporter-like_ATP-bd"/>
</dbReference>
<dbReference type="OrthoDB" id="9804259at2"/>
<sequence length="626" mass="69682">MMTALFRWFESLLDPFPAAEPTEPPRSFLAFCLHYAKGTWPLIIAGALFSAGIAIAEVWMFGFVGNIVDWLSAQSRETFLQTEKWKLIGMAVVVMILLPSMVFAQSLFNQQSLMGNFPMRIRWMVHRYLLKQSMTFYQDEFAGRVATKLMQTALAIRECIVKLVDVLNYVVVYFLGMLFIIGSSDWRLALPLVGWIAAYIGLLYYFIPRLGKVAEEQADARSMMTGRVVDSYTNIQTVKLFSHSRREAAYARQGMSEFLDTVHRSMRLVTGLYGTLYVLNSTLLLVISALAIWFWLGDVVTIGAVAVAMALVLRLWGMSQWIMWEVSALFENIGTVQDGITSIALPRLVEDRPGAKDIVVSRGDLSFEDVRFHYGKKRGIIEGLTLTVKAGEKIGVVGRSGAGKSTLVNLLLRFYDIEGGRILIDGQDIAGVTQDSLRANIGVVTQDTSLLHRSVRDNITYGRPDATEEMMLDAARKAEIDGFIQGLRDPKGRQGYDAHVGERGVKLSGGQRQRVAIARVMLKDAPILILDEATSALDSEVEAAIQENLYRLMEGKTVIAIAHRLSTIAAMDRLIVMDKGRIVEDGTHEELVKRGGLYAQLWARQSGGFLLDETPEEEGKVEAAAE</sequence>
<dbReference type="GO" id="GO:0016887">
    <property type="term" value="F:ATP hydrolysis activity"/>
    <property type="evidence" value="ECO:0007669"/>
    <property type="project" value="InterPro"/>
</dbReference>
<dbReference type="PANTHER" id="PTHR43394">
    <property type="entry name" value="ATP-DEPENDENT PERMEASE MDL1, MITOCHONDRIAL"/>
    <property type="match status" value="1"/>
</dbReference>
<keyword evidence="5 12" id="KW-0067">ATP-binding</keyword>
<proteinExistence type="inferred from homology"/>
<dbReference type="Pfam" id="PF00664">
    <property type="entry name" value="ABC_membrane"/>
    <property type="match status" value="1"/>
</dbReference>
<dbReference type="PROSITE" id="PS50929">
    <property type="entry name" value="ABC_TM1F"/>
    <property type="match status" value="1"/>
</dbReference>
<feature type="transmembrane region" description="Helical" evidence="9">
    <location>
        <begin position="87"/>
        <end position="108"/>
    </location>
</feature>
<organism evidence="12 13">
    <name type="scientific">Mesorhizobium australicum</name>
    <dbReference type="NCBI Taxonomy" id="536018"/>
    <lineage>
        <taxon>Bacteria</taxon>
        <taxon>Pseudomonadati</taxon>
        <taxon>Pseudomonadota</taxon>
        <taxon>Alphaproteobacteria</taxon>
        <taxon>Hyphomicrobiales</taxon>
        <taxon>Phyllobacteriaceae</taxon>
        <taxon>Mesorhizobium</taxon>
    </lineage>
</organism>
<dbReference type="PROSITE" id="PS50893">
    <property type="entry name" value="ABC_TRANSPORTER_2"/>
    <property type="match status" value="1"/>
</dbReference>
<dbReference type="PROSITE" id="PS00211">
    <property type="entry name" value="ABC_TRANSPORTER_1"/>
    <property type="match status" value="1"/>
</dbReference>
<dbReference type="PANTHER" id="PTHR43394:SF1">
    <property type="entry name" value="ATP-BINDING CASSETTE SUB-FAMILY B MEMBER 10, MITOCHONDRIAL"/>
    <property type="match status" value="1"/>
</dbReference>
<dbReference type="InterPro" id="IPR027417">
    <property type="entry name" value="P-loop_NTPase"/>
</dbReference>
<keyword evidence="7 9" id="KW-0472">Membrane</keyword>
<dbReference type="SUPFAM" id="SSF52540">
    <property type="entry name" value="P-loop containing nucleoside triphosphate hydrolases"/>
    <property type="match status" value="1"/>
</dbReference>
<evidence type="ECO:0000259" key="11">
    <source>
        <dbReference type="PROSITE" id="PS50929"/>
    </source>
</evidence>
<dbReference type="InterPro" id="IPR011527">
    <property type="entry name" value="ABC1_TM_dom"/>
</dbReference>
<dbReference type="InterPro" id="IPR039421">
    <property type="entry name" value="Type_1_exporter"/>
</dbReference>
<evidence type="ECO:0000313" key="12">
    <source>
        <dbReference type="EMBL" id="SMH51216.1"/>
    </source>
</evidence>
<dbReference type="InterPro" id="IPR003593">
    <property type="entry name" value="AAA+_ATPase"/>
</dbReference>
<dbReference type="SUPFAM" id="SSF90123">
    <property type="entry name" value="ABC transporter transmembrane region"/>
    <property type="match status" value="1"/>
</dbReference>
<dbReference type="AlphaFoldDB" id="A0A1X7PK09"/>
<evidence type="ECO:0000256" key="7">
    <source>
        <dbReference type="ARBA" id="ARBA00023136"/>
    </source>
</evidence>
<feature type="domain" description="ABC transporter" evidence="10">
    <location>
        <begin position="365"/>
        <end position="604"/>
    </location>
</feature>
<gene>
    <name evidence="12" type="ORF">SAMN02982922_4350</name>
</gene>
<feature type="transmembrane region" description="Helical" evidence="9">
    <location>
        <begin position="272"/>
        <end position="293"/>
    </location>
</feature>
<reference evidence="12 13" key="1">
    <citation type="submission" date="2017-04" db="EMBL/GenBank/DDBJ databases">
        <authorList>
            <person name="Afonso C.L."/>
            <person name="Miller P.J."/>
            <person name="Scott M.A."/>
            <person name="Spackman E."/>
            <person name="Goraichik I."/>
            <person name="Dimitrov K.M."/>
            <person name="Suarez D.L."/>
            <person name="Swayne D.E."/>
        </authorList>
    </citation>
    <scope>NUCLEOTIDE SEQUENCE [LARGE SCALE GENOMIC DNA]</scope>
    <source>
        <strain evidence="12 13">B5P</strain>
    </source>
</reference>
<evidence type="ECO:0000259" key="10">
    <source>
        <dbReference type="PROSITE" id="PS50893"/>
    </source>
</evidence>
<dbReference type="RefSeq" id="WP_085466052.1">
    <property type="nucleotide sequence ID" value="NZ_FXBL01000004.1"/>
</dbReference>
<keyword evidence="4" id="KW-0547">Nucleotide-binding</keyword>
<protein>
    <submittedName>
        <fullName evidence="12">ATP-binding cassette, subfamily B, multidrug efflux pump</fullName>
    </submittedName>
</protein>
<dbReference type="GO" id="GO:0005524">
    <property type="term" value="F:ATP binding"/>
    <property type="evidence" value="ECO:0007669"/>
    <property type="project" value="UniProtKB-KW"/>
</dbReference>
<comment type="similarity">
    <text evidence="2">Belongs to the ABC transporter superfamily.</text>
</comment>
<dbReference type="Gene3D" id="3.40.50.300">
    <property type="entry name" value="P-loop containing nucleotide triphosphate hydrolases"/>
    <property type="match status" value="1"/>
</dbReference>
<feature type="transmembrane region" description="Helical" evidence="9">
    <location>
        <begin position="188"/>
        <end position="207"/>
    </location>
</feature>
<dbReference type="Proteomes" id="UP000193083">
    <property type="component" value="Unassembled WGS sequence"/>
</dbReference>
<evidence type="ECO:0000313" key="13">
    <source>
        <dbReference type="Proteomes" id="UP000193083"/>
    </source>
</evidence>
<feature type="transmembrane region" description="Helical" evidence="9">
    <location>
        <begin position="159"/>
        <end position="182"/>
    </location>
</feature>
<evidence type="ECO:0000256" key="4">
    <source>
        <dbReference type="ARBA" id="ARBA00022741"/>
    </source>
</evidence>
<evidence type="ECO:0000256" key="6">
    <source>
        <dbReference type="ARBA" id="ARBA00022989"/>
    </source>
</evidence>
<accession>A0A1X7PK09</accession>
<dbReference type="GO" id="GO:0005886">
    <property type="term" value="C:plasma membrane"/>
    <property type="evidence" value="ECO:0007669"/>
    <property type="project" value="UniProtKB-SubCell"/>
</dbReference>
<dbReference type="Gene3D" id="1.20.1560.10">
    <property type="entry name" value="ABC transporter type 1, transmembrane domain"/>
    <property type="match status" value="1"/>
</dbReference>
<keyword evidence="13" id="KW-1185">Reference proteome</keyword>
<dbReference type="CDD" id="cd07346">
    <property type="entry name" value="ABC_6TM_exporters"/>
    <property type="match status" value="1"/>
</dbReference>
<evidence type="ECO:0000256" key="3">
    <source>
        <dbReference type="ARBA" id="ARBA00022692"/>
    </source>
</evidence>
<comment type="function">
    <text evidence="8">Part of an ABC transporter complex. Transmembrane domains (TMD) form a pore in the inner membrane and the ATP-binding domain (NBD) is responsible for energy generation.</text>
</comment>
<dbReference type="FunFam" id="1.20.1560.10:FF:000070">
    <property type="entry name" value="Multidrug ABC transporter ATP-binding protein"/>
    <property type="match status" value="1"/>
</dbReference>
<keyword evidence="6 9" id="KW-1133">Transmembrane helix</keyword>
<dbReference type="GO" id="GO:0015421">
    <property type="term" value="F:ABC-type oligopeptide transporter activity"/>
    <property type="evidence" value="ECO:0007669"/>
    <property type="project" value="TreeGrafter"/>
</dbReference>
<dbReference type="InterPro" id="IPR036640">
    <property type="entry name" value="ABC1_TM_sf"/>
</dbReference>
<evidence type="ECO:0000256" key="5">
    <source>
        <dbReference type="ARBA" id="ARBA00022840"/>
    </source>
</evidence>
<keyword evidence="3 9" id="KW-0812">Transmembrane</keyword>
<name>A0A1X7PK09_9HYPH</name>
<evidence type="ECO:0000256" key="8">
    <source>
        <dbReference type="ARBA" id="ARBA00024725"/>
    </source>
</evidence>